<dbReference type="GO" id="GO:0016747">
    <property type="term" value="F:acyltransferase activity, transferring groups other than amino-acyl groups"/>
    <property type="evidence" value="ECO:0007669"/>
    <property type="project" value="InterPro"/>
</dbReference>
<evidence type="ECO:0000256" key="1">
    <source>
        <dbReference type="ARBA" id="ARBA00022679"/>
    </source>
</evidence>
<dbReference type="PROSITE" id="PS51186">
    <property type="entry name" value="GNAT"/>
    <property type="match status" value="1"/>
</dbReference>
<gene>
    <name evidence="4" type="ORF">A3F35_01020</name>
</gene>
<keyword evidence="1" id="KW-0808">Transferase</keyword>
<dbReference type="Pfam" id="PF00583">
    <property type="entry name" value="Acetyltransf_1"/>
    <property type="match status" value="1"/>
</dbReference>
<reference evidence="4 5" key="1">
    <citation type="journal article" date="2016" name="Nat. Commun.">
        <title>Thousands of microbial genomes shed light on interconnected biogeochemical processes in an aquifer system.</title>
        <authorList>
            <person name="Anantharaman K."/>
            <person name="Brown C.T."/>
            <person name="Hug L.A."/>
            <person name="Sharon I."/>
            <person name="Castelle C.J."/>
            <person name="Probst A.J."/>
            <person name="Thomas B.C."/>
            <person name="Singh A."/>
            <person name="Wilkins M.J."/>
            <person name="Karaoz U."/>
            <person name="Brodie E.L."/>
            <person name="Williams K.H."/>
            <person name="Hubbard S.S."/>
            <person name="Banfield J.F."/>
        </authorList>
    </citation>
    <scope>NUCLEOTIDE SEQUENCE [LARGE SCALE GENOMIC DNA]</scope>
</reference>
<comment type="caution">
    <text evidence="4">The sequence shown here is derived from an EMBL/GenBank/DDBJ whole genome shotgun (WGS) entry which is preliminary data.</text>
</comment>
<dbReference type="Gene3D" id="3.40.630.30">
    <property type="match status" value="1"/>
</dbReference>
<keyword evidence="2" id="KW-0012">Acyltransferase</keyword>
<dbReference type="InterPro" id="IPR050832">
    <property type="entry name" value="Bact_Acetyltransf"/>
</dbReference>
<dbReference type="SUPFAM" id="SSF55729">
    <property type="entry name" value="Acyl-CoA N-acyltransferases (Nat)"/>
    <property type="match status" value="1"/>
</dbReference>
<dbReference type="EMBL" id="MHCZ01000031">
    <property type="protein sequence ID" value="OGY29446.1"/>
    <property type="molecule type" value="Genomic_DNA"/>
</dbReference>
<evidence type="ECO:0000259" key="3">
    <source>
        <dbReference type="PROSITE" id="PS51186"/>
    </source>
</evidence>
<dbReference type="Proteomes" id="UP000178068">
    <property type="component" value="Unassembled WGS sequence"/>
</dbReference>
<evidence type="ECO:0000256" key="2">
    <source>
        <dbReference type="ARBA" id="ARBA00023315"/>
    </source>
</evidence>
<dbReference type="AlphaFoldDB" id="A0A1G1WNX9"/>
<dbReference type="InterPro" id="IPR016181">
    <property type="entry name" value="Acyl_CoA_acyltransferase"/>
</dbReference>
<proteinExistence type="predicted"/>
<organism evidence="4 5">
    <name type="scientific">Candidatus Woykebacteria bacterium RIFCSPHIGHO2_12_FULL_45_10</name>
    <dbReference type="NCBI Taxonomy" id="1802603"/>
    <lineage>
        <taxon>Bacteria</taxon>
        <taxon>Candidatus Woykeibacteriota</taxon>
    </lineage>
</organism>
<evidence type="ECO:0000313" key="4">
    <source>
        <dbReference type="EMBL" id="OGY29446.1"/>
    </source>
</evidence>
<dbReference type="PANTHER" id="PTHR43877:SF2">
    <property type="entry name" value="AMINOALKYLPHOSPHONATE N-ACETYLTRANSFERASE-RELATED"/>
    <property type="match status" value="1"/>
</dbReference>
<evidence type="ECO:0000313" key="5">
    <source>
        <dbReference type="Proteomes" id="UP000178068"/>
    </source>
</evidence>
<sequence length="139" mass="16107">MIRVVRTSYKDIREFFDREWQEADVEHYGERLDWKKRKLILKALVDGETAGVVKIKTEAGVAEIEAIVVAKDRRGEGVGKALMKRAEALVKARGCHFIDLVTGKDWAAVGFYEALGYKKLQVIPRYHHKKDFLEFYKHI</sequence>
<dbReference type="PANTHER" id="PTHR43877">
    <property type="entry name" value="AMINOALKYLPHOSPHONATE N-ACETYLTRANSFERASE-RELATED-RELATED"/>
    <property type="match status" value="1"/>
</dbReference>
<dbReference type="InterPro" id="IPR000182">
    <property type="entry name" value="GNAT_dom"/>
</dbReference>
<dbReference type="STRING" id="1802603.A3F35_01020"/>
<feature type="domain" description="N-acetyltransferase" evidence="3">
    <location>
        <begin position="1"/>
        <end position="139"/>
    </location>
</feature>
<protein>
    <recommendedName>
        <fullName evidence="3">N-acetyltransferase domain-containing protein</fullName>
    </recommendedName>
</protein>
<dbReference type="CDD" id="cd04301">
    <property type="entry name" value="NAT_SF"/>
    <property type="match status" value="1"/>
</dbReference>
<name>A0A1G1WNX9_9BACT</name>
<accession>A0A1G1WNX9</accession>